<dbReference type="GO" id="GO:0031071">
    <property type="term" value="F:cysteine desulfurase activity"/>
    <property type="evidence" value="ECO:0007669"/>
    <property type="project" value="UniProtKB-EC"/>
</dbReference>
<sequence>MPKVKPIYLDYAAATPLDPTVERVILKYTKVFGNPSSLHGFGQAAKAILDQSRTKIGRVLNCRPEELVFTGSGTEADNLAILGAARAEGKGHIITTQIEHHAILRACEQLEREGFGVTYLPVDGNGFIKPEQVVAAIRPNTILISIGYANNEIGTIQPIKEISKALHQLKTINCKLKTVLHSDASAAAGYLNLNIQELGVDLLTINAAKIYGPKGVGCLFVRRGVELAPIIFGGDQEGGRRAGTESPALIAGLTEALTISEKKRVRESARQTKLRDWLIAELLKIPGTRLNGDAKLRLPNNINISLKGMDGERLVLDLDHAGIAVSTGSACTAQETGRSYVLKAMEAPKDWGNLRVTLGRETSEAELKYFLVALKKLSPR</sequence>
<dbReference type="SUPFAM" id="SSF53383">
    <property type="entry name" value="PLP-dependent transferases"/>
    <property type="match status" value="1"/>
</dbReference>
<gene>
    <name evidence="10" type="ORF">UX31_C0035G0008</name>
</gene>
<organism evidence="10 11">
    <name type="scientific">Candidatus Nomurabacteria bacterium GW2011_GWA1_46_11</name>
    <dbReference type="NCBI Taxonomy" id="1618732"/>
    <lineage>
        <taxon>Bacteria</taxon>
        <taxon>Candidatus Nomuraibacteriota</taxon>
    </lineage>
</organism>
<dbReference type="PANTHER" id="PTHR11601">
    <property type="entry name" value="CYSTEINE DESULFURYLASE FAMILY MEMBER"/>
    <property type="match status" value="1"/>
</dbReference>
<keyword evidence="5" id="KW-0663">Pyridoxal phosphate</keyword>
<dbReference type="GO" id="GO:0051536">
    <property type="term" value="F:iron-sulfur cluster binding"/>
    <property type="evidence" value="ECO:0007669"/>
    <property type="project" value="UniProtKB-KW"/>
</dbReference>
<evidence type="ECO:0000256" key="7">
    <source>
        <dbReference type="ARBA" id="ARBA00023014"/>
    </source>
</evidence>
<name>A0A0G1NJ47_9BACT</name>
<accession>A0A0G1NJ47</accession>
<dbReference type="Gene3D" id="3.90.1150.10">
    <property type="entry name" value="Aspartate Aminotransferase, domain 1"/>
    <property type="match status" value="1"/>
</dbReference>
<comment type="similarity">
    <text evidence="2">Belongs to the class-V pyridoxal-phosphate-dependent aminotransferase family. NifS/IscS subfamily.</text>
</comment>
<evidence type="ECO:0000256" key="1">
    <source>
        <dbReference type="ARBA" id="ARBA00001933"/>
    </source>
</evidence>
<evidence type="ECO:0000256" key="5">
    <source>
        <dbReference type="ARBA" id="ARBA00022898"/>
    </source>
</evidence>
<dbReference type="EMBL" id="LCLS01000035">
    <property type="protein sequence ID" value="KKU20589.1"/>
    <property type="molecule type" value="Genomic_DNA"/>
</dbReference>
<evidence type="ECO:0000256" key="2">
    <source>
        <dbReference type="ARBA" id="ARBA00006490"/>
    </source>
</evidence>
<keyword evidence="7" id="KW-0411">Iron-sulfur</keyword>
<evidence type="ECO:0000313" key="10">
    <source>
        <dbReference type="EMBL" id="KKU20589.1"/>
    </source>
</evidence>
<evidence type="ECO:0000256" key="3">
    <source>
        <dbReference type="ARBA" id="ARBA00022679"/>
    </source>
</evidence>
<dbReference type="Pfam" id="PF00266">
    <property type="entry name" value="Aminotran_5"/>
    <property type="match status" value="1"/>
</dbReference>
<comment type="catalytic activity">
    <reaction evidence="8">
        <text>(sulfur carrier)-H + L-cysteine = (sulfur carrier)-SH + L-alanine</text>
        <dbReference type="Rhea" id="RHEA:43892"/>
        <dbReference type="Rhea" id="RHEA-COMP:14737"/>
        <dbReference type="Rhea" id="RHEA-COMP:14739"/>
        <dbReference type="ChEBI" id="CHEBI:29917"/>
        <dbReference type="ChEBI" id="CHEBI:35235"/>
        <dbReference type="ChEBI" id="CHEBI:57972"/>
        <dbReference type="ChEBI" id="CHEBI:64428"/>
        <dbReference type="EC" id="2.8.1.7"/>
    </reaction>
</comment>
<dbReference type="InterPro" id="IPR015422">
    <property type="entry name" value="PyrdxlP-dep_Trfase_small"/>
</dbReference>
<proteinExistence type="inferred from homology"/>
<protein>
    <submittedName>
        <fullName evidence="10">Cysteine desulfurase</fullName>
    </submittedName>
</protein>
<comment type="caution">
    <text evidence="10">The sequence shown here is derived from an EMBL/GenBank/DDBJ whole genome shotgun (WGS) entry which is preliminary data.</text>
</comment>
<dbReference type="InterPro" id="IPR015421">
    <property type="entry name" value="PyrdxlP-dep_Trfase_major"/>
</dbReference>
<keyword evidence="4" id="KW-0479">Metal-binding</keyword>
<dbReference type="Gene3D" id="3.40.640.10">
    <property type="entry name" value="Type I PLP-dependent aspartate aminotransferase-like (Major domain)"/>
    <property type="match status" value="1"/>
</dbReference>
<dbReference type="AlphaFoldDB" id="A0A0G1NJ47"/>
<evidence type="ECO:0000313" key="11">
    <source>
        <dbReference type="Proteomes" id="UP000034107"/>
    </source>
</evidence>
<dbReference type="PANTHER" id="PTHR11601:SF34">
    <property type="entry name" value="CYSTEINE DESULFURASE"/>
    <property type="match status" value="1"/>
</dbReference>
<evidence type="ECO:0000256" key="8">
    <source>
        <dbReference type="ARBA" id="ARBA00050776"/>
    </source>
</evidence>
<dbReference type="InterPro" id="IPR016454">
    <property type="entry name" value="Cysteine_dSase"/>
</dbReference>
<comment type="cofactor">
    <cofactor evidence="1">
        <name>pyridoxal 5'-phosphate</name>
        <dbReference type="ChEBI" id="CHEBI:597326"/>
    </cofactor>
</comment>
<keyword evidence="3" id="KW-0808">Transferase</keyword>
<dbReference type="InterPro" id="IPR000192">
    <property type="entry name" value="Aminotrans_V_dom"/>
</dbReference>
<reference evidence="10 11" key="1">
    <citation type="journal article" date="2015" name="Nature">
        <title>rRNA introns, odd ribosomes, and small enigmatic genomes across a large radiation of phyla.</title>
        <authorList>
            <person name="Brown C.T."/>
            <person name="Hug L.A."/>
            <person name="Thomas B.C."/>
            <person name="Sharon I."/>
            <person name="Castelle C.J."/>
            <person name="Singh A."/>
            <person name="Wilkins M.J."/>
            <person name="Williams K.H."/>
            <person name="Banfield J.F."/>
        </authorList>
    </citation>
    <scope>NUCLEOTIDE SEQUENCE [LARGE SCALE GENOMIC DNA]</scope>
</reference>
<dbReference type="Gene3D" id="1.10.260.50">
    <property type="match status" value="1"/>
</dbReference>
<evidence type="ECO:0000259" key="9">
    <source>
        <dbReference type="Pfam" id="PF00266"/>
    </source>
</evidence>
<evidence type="ECO:0000256" key="4">
    <source>
        <dbReference type="ARBA" id="ARBA00022723"/>
    </source>
</evidence>
<dbReference type="InterPro" id="IPR015424">
    <property type="entry name" value="PyrdxlP-dep_Trfase"/>
</dbReference>
<keyword evidence="6" id="KW-0408">Iron</keyword>
<evidence type="ECO:0000256" key="6">
    <source>
        <dbReference type="ARBA" id="ARBA00023004"/>
    </source>
</evidence>
<dbReference type="PIRSF" id="PIRSF005572">
    <property type="entry name" value="NifS"/>
    <property type="match status" value="1"/>
</dbReference>
<dbReference type="Proteomes" id="UP000034107">
    <property type="component" value="Unassembled WGS sequence"/>
</dbReference>
<feature type="domain" description="Aminotransferase class V" evidence="9">
    <location>
        <begin position="7"/>
        <end position="370"/>
    </location>
</feature>
<dbReference type="GO" id="GO:0046872">
    <property type="term" value="F:metal ion binding"/>
    <property type="evidence" value="ECO:0007669"/>
    <property type="project" value="UniProtKB-KW"/>
</dbReference>